<keyword evidence="3" id="KW-1185">Reference proteome</keyword>
<name>A0A2S9J2A1_9SPHI</name>
<accession>A0A2S9J2A1</accession>
<evidence type="ECO:0000256" key="1">
    <source>
        <dbReference type="SAM" id="MobiDB-lite"/>
    </source>
</evidence>
<evidence type="ECO:0000313" key="3">
    <source>
        <dbReference type="Proteomes" id="UP000239711"/>
    </source>
</evidence>
<organism evidence="2 3">
    <name type="scientific">Sphingobacterium haloxyli</name>
    <dbReference type="NCBI Taxonomy" id="2100533"/>
    <lineage>
        <taxon>Bacteria</taxon>
        <taxon>Pseudomonadati</taxon>
        <taxon>Bacteroidota</taxon>
        <taxon>Sphingobacteriia</taxon>
        <taxon>Sphingobacteriales</taxon>
        <taxon>Sphingobacteriaceae</taxon>
        <taxon>Sphingobacterium</taxon>
    </lineage>
</organism>
<gene>
    <name evidence="2" type="ORF">C5745_13440</name>
</gene>
<dbReference type="EMBL" id="PVBQ01000010">
    <property type="protein sequence ID" value="PRD46864.1"/>
    <property type="molecule type" value="Genomic_DNA"/>
</dbReference>
<dbReference type="AlphaFoldDB" id="A0A2S9J2A1"/>
<evidence type="ECO:0000313" key="2">
    <source>
        <dbReference type="EMBL" id="PRD46864.1"/>
    </source>
</evidence>
<protein>
    <submittedName>
        <fullName evidence="2">Uncharacterized protein</fullName>
    </submittedName>
</protein>
<dbReference type="OrthoDB" id="714337at2"/>
<feature type="compositionally biased region" description="Polar residues" evidence="1">
    <location>
        <begin position="65"/>
        <end position="81"/>
    </location>
</feature>
<comment type="caution">
    <text evidence="2">The sequence shown here is derived from an EMBL/GenBank/DDBJ whole genome shotgun (WGS) entry which is preliminary data.</text>
</comment>
<feature type="compositionally biased region" description="Acidic residues" evidence="1">
    <location>
        <begin position="27"/>
        <end position="46"/>
    </location>
</feature>
<reference evidence="2 3" key="1">
    <citation type="submission" date="2018-02" db="EMBL/GenBank/DDBJ databases">
        <title>The draft genome of Sphingobacterium sp. 5JN-11.</title>
        <authorList>
            <person name="Liu L."/>
            <person name="Li L."/>
            <person name="Liang L."/>
            <person name="Zhang X."/>
            <person name="Wang T."/>
        </authorList>
    </citation>
    <scope>NUCLEOTIDE SEQUENCE [LARGE SCALE GENOMIC DNA]</scope>
    <source>
        <strain evidence="2 3">5JN-11</strain>
    </source>
</reference>
<feature type="compositionally biased region" description="Acidic residues" evidence="1">
    <location>
        <begin position="90"/>
        <end position="114"/>
    </location>
</feature>
<feature type="region of interest" description="Disordered" evidence="1">
    <location>
        <begin position="1"/>
        <end position="149"/>
    </location>
</feature>
<dbReference type="Proteomes" id="UP000239711">
    <property type="component" value="Unassembled WGS sequence"/>
</dbReference>
<dbReference type="RefSeq" id="WP_105717528.1">
    <property type="nucleotide sequence ID" value="NZ_PVBQ01000010.1"/>
</dbReference>
<sequence length="149" mass="16752">MEDTNKKDNAPSVPLDDTDKQETQEPTGEDLEFNEAEDSFELDPETGDNAYDHPLPYDTAAPQGEDNNSTYDEENPYTQNEYQDKKEPLEGEIDNFDDVLVDDSVQLDEMDEDLSVQPAQQDPDVEDDGYPDKEENTGLNPEGPEDSLS</sequence>
<proteinExistence type="predicted"/>